<gene>
    <name evidence="6" type="primary">GSTS1_2</name>
    <name evidence="6" type="ORF">BG011_006117</name>
</gene>
<dbReference type="InterPro" id="IPR036282">
    <property type="entry name" value="Glutathione-S-Trfase_C_sf"/>
</dbReference>
<dbReference type="Gene3D" id="3.40.30.10">
    <property type="entry name" value="Glutaredoxin"/>
    <property type="match status" value="1"/>
</dbReference>
<dbReference type="InterPro" id="IPR004045">
    <property type="entry name" value="Glutathione_S-Trfase_N"/>
</dbReference>
<keyword evidence="7" id="KW-1185">Reference proteome</keyword>
<dbReference type="SFLD" id="SFLDS00019">
    <property type="entry name" value="Glutathione_Transferase_(cytos"/>
    <property type="match status" value="1"/>
</dbReference>
<evidence type="ECO:0000256" key="2">
    <source>
        <dbReference type="ARBA" id="ARBA00022679"/>
    </source>
</evidence>
<dbReference type="SUPFAM" id="SSF47616">
    <property type="entry name" value="GST C-terminal domain-like"/>
    <property type="match status" value="1"/>
</dbReference>
<dbReference type="EC" id="2.5.1.18" evidence="1"/>
<dbReference type="PANTHER" id="PTHR11571">
    <property type="entry name" value="GLUTATHIONE S-TRANSFERASE"/>
    <property type="match status" value="1"/>
</dbReference>
<evidence type="ECO:0000259" key="4">
    <source>
        <dbReference type="PROSITE" id="PS50404"/>
    </source>
</evidence>
<dbReference type="GO" id="GO:0006749">
    <property type="term" value="P:glutathione metabolic process"/>
    <property type="evidence" value="ECO:0007669"/>
    <property type="project" value="TreeGrafter"/>
</dbReference>
<dbReference type="SUPFAM" id="SSF52833">
    <property type="entry name" value="Thioredoxin-like"/>
    <property type="match status" value="1"/>
</dbReference>
<comment type="caution">
    <text evidence="6">The sequence shown here is derived from an EMBL/GenBank/DDBJ whole genome shotgun (WGS) entry which is preliminary data.</text>
</comment>
<dbReference type="InterPro" id="IPR004046">
    <property type="entry name" value="GST_C"/>
</dbReference>
<name>A0A9P6U0F1_9FUNG</name>
<dbReference type="PANTHER" id="PTHR11571:SF224">
    <property type="entry name" value="HEMATOPOIETIC PROSTAGLANDIN D SYNTHASE"/>
    <property type="match status" value="1"/>
</dbReference>
<sequence>MSSTSELQYRSFHADISTEKSSRILAADPRSVEYELMYFDITCVGASPRYMLSYGKANWHDKFPKTWDDKESHDCPFGVMPVLHVKSEDGQAMVAESVVIDMYLAKKFNLLGSNEYEELTIKAFYSSVHYLRERSLMRVTWTQADKRKEGFEAFMTKMVPWWIKVHEQHLERNGSNGHFFGDKLSLADIHLVSTLDHFAELPRGDKIVALFKASPLLWKVRETVLENPEIAAWRASEGYNKVVEGGKKFYSFCTFEDKSEA</sequence>
<evidence type="ECO:0000256" key="1">
    <source>
        <dbReference type="ARBA" id="ARBA00012452"/>
    </source>
</evidence>
<accession>A0A9P6U0F1</accession>
<evidence type="ECO:0000256" key="3">
    <source>
        <dbReference type="ARBA" id="ARBA00047960"/>
    </source>
</evidence>
<organism evidence="6 7">
    <name type="scientific">Mortierella polycephala</name>
    <dbReference type="NCBI Taxonomy" id="41804"/>
    <lineage>
        <taxon>Eukaryota</taxon>
        <taxon>Fungi</taxon>
        <taxon>Fungi incertae sedis</taxon>
        <taxon>Mucoromycota</taxon>
        <taxon>Mortierellomycotina</taxon>
        <taxon>Mortierellomycetes</taxon>
        <taxon>Mortierellales</taxon>
        <taxon>Mortierellaceae</taxon>
        <taxon>Mortierella</taxon>
    </lineage>
</organism>
<proteinExistence type="predicted"/>
<comment type="catalytic activity">
    <reaction evidence="3">
        <text>RX + glutathione = an S-substituted glutathione + a halide anion + H(+)</text>
        <dbReference type="Rhea" id="RHEA:16437"/>
        <dbReference type="ChEBI" id="CHEBI:15378"/>
        <dbReference type="ChEBI" id="CHEBI:16042"/>
        <dbReference type="ChEBI" id="CHEBI:17792"/>
        <dbReference type="ChEBI" id="CHEBI:57925"/>
        <dbReference type="ChEBI" id="CHEBI:90779"/>
        <dbReference type="EC" id="2.5.1.18"/>
    </reaction>
</comment>
<protein>
    <recommendedName>
        <fullName evidence="1">glutathione transferase</fullName>
        <ecNumber evidence="1">2.5.1.18</ecNumber>
    </recommendedName>
</protein>
<dbReference type="InterPro" id="IPR050213">
    <property type="entry name" value="GST_superfamily"/>
</dbReference>
<dbReference type="AlphaFoldDB" id="A0A9P6U0F1"/>
<dbReference type="OrthoDB" id="414243at2759"/>
<dbReference type="Gene3D" id="1.20.1050.10">
    <property type="match status" value="1"/>
</dbReference>
<feature type="domain" description="GST C-terminal" evidence="5">
    <location>
        <begin position="114"/>
        <end position="249"/>
    </location>
</feature>
<dbReference type="PROSITE" id="PS50405">
    <property type="entry name" value="GST_CTER"/>
    <property type="match status" value="1"/>
</dbReference>
<keyword evidence="2" id="KW-0808">Transferase</keyword>
<evidence type="ECO:0000259" key="5">
    <source>
        <dbReference type="PROSITE" id="PS50405"/>
    </source>
</evidence>
<dbReference type="PROSITE" id="PS50404">
    <property type="entry name" value="GST_NTER"/>
    <property type="match status" value="1"/>
</dbReference>
<feature type="domain" description="GST N-terminal" evidence="4">
    <location>
        <begin position="32"/>
        <end position="112"/>
    </location>
</feature>
<dbReference type="EMBL" id="JAAAJA010000434">
    <property type="protein sequence ID" value="KAG0253879.1"/>
    <property type="molecule type" value="Genomic_DNA"/>
</dbReference>
<dbReference type="Proteomes" id="UP000726737">
    <property type="component" value="Unassembled WGS sequence"/>
</dbReference>
<dbReference type="InterPro" id="IPR036249">
    <property type="entry name" value="Thioredoxin-like_sf"/>
</dbReference>
<dbReference type="InterPro" id="IPR040079">
    <property type="entry name" value="Glutathione_S-Trfase"/>
</dbReference>
<dbReference type="GO" id="GO:0004364">
    <property type="term" value="F:glutathione transferase activity"/>
    <property type="evidence" value="ECO:0007669"/>
    <property type="project" value="UniProtKB-EC"/>
</dbReference>
<dbReference type="Pfam" id="PF14497">
    <property type="entry name" value="GST_C_3"/>
    <property type="match status" value="1"/>
</dbReference>
<reference evidence="6" key="1">
    <citation type="journal article" date="2020" name="Fungal Divers.">
        <title>Resolving the Mortierellaceae phylogeny through synthesis of multi-gene phylogenetics and phylogenomics.</title>
        <authorList>
            <person name="Vandepol N."/>
            <person name="Liber J."/>
            <person name="Desiro A."/>
            <person name="Na H."/>
            <person name="Kennedy M."/>
            <person name="Barry K."/>
            <person name="Grigoriev I.V."/>
            <person name="Miller A.N."/>
            <person name="O'Donnell K."/>
            <person name="Stajich J.E."/>
            <person name="Bonito G."/>
        </authorList>
    </citation>
    <scope>NUCLEOTIDE SEQUENCE</scope>
    <source>
        <strain evidence="6">KOD948</strain>
    </source>
</reference>
<dbReference type="InterPro" id="IPR010987">
    <property type="entry name" value="Glutathione-S-Trfase_C-like"/>
</dbReference>
<evidence type="ECO:0000313" key="6">
    <source>
        <dbReference type="EMBL" id="KAG0253879.1"/>
    </source>
</evidence>
<evidence type="ECO:0000313" key="7">
    <source>
        <dbReference type="Proteomes" id="UP000726737"/>
    </source>
</evidence>